<sequence>MKVSTGYKKPPMLVVLAGGLGSRLAPITICEKSSQKISGTRIYNSNAFPKPLLPLGGMIPLMQPLIDTIKSECEIDRTAMVLMYMPEDFRQYYGNSVEYFWDHQVERNVNLDTAGCILEGWNSDIRGSLDIPANYIIPSGDIRAKINTREMYDLHVKNNALATIALAPVQWHEVGRFGTVVREGDIRDINTDRFSLYLGQKFSRILEFKEKTPHSPSNLNNASIYIISKRLFDLIVDDVDFLIDDSFPHRPNEIKLSEGRRKRLGVFSSYLKGEGLIKKGQVNPNFSDWGRHIFPDIIERPQIYGQQEANDPEGLYGFVFDGLWSDDGTKLALWRSNMELLAGMGGVFGNSDFSWWPKPENIIKGNNGLPVWYGNNVKISKSSTLLGPTIIGDNVTIEDNSIVASSVIGSGWTIAYGSEITSSALYPDRKFLGLVADNRHLEYSVKNKQIYGSLIGSGFPKNGSVFLVPNSGAKFSFSDGIARIEKGVIVATDSMLIIDGFIQ</sequence>
<dbReference type="InterPro" id="IPR011004">
    <property type="entry name" value="Trimer_LpxA-like_sf"/>
</dbReference>
<dbReference type="InterPro" id="IPR050486">
    <property type="entry name" value="Mannose-1P_guanyltransferase"/>
</dbReference>
<reference evidence="2 3" key="1">
    <citation type="journal article" date="2016" name="Nat. Commun.">
        <title>Thousands of microbial genomes shed light on interconnected biogeochemical processes in an aquifer system.</title>
        <authorList>
            <person name="Anantharaman K."/>
            <person name="Brown C.T."/>
            <person name="Hug L.A."/>
            <person name="Sharon I."/>
            <person name="Castelle C.J."/>
            <person name="Probst A.J."/>
            <person name="Thomas B.C."/>
            <person name="Singh A."/>
            <person name="Wilkins M.J."/>
            <person name="Karaoz U."/>
            <person name="Brodie E.L."/>
            <person name="Williams K.H."/>
            <person name="Hubbard S.S."/>
            <person name="Banfield J.F."/>
        </authorList>
    </citation>
    <scope>NUCLEOTIDE SEQUENCE [LARGE SCALE GENOMIC DNA]</scope>
</reference>
<evidence type="ECO:0000313" key="2">
    <source>
        <dbReference type="EMBL" id="OGC15282.1"/>
    </source>
</evidence>
<organism evidence="2 3">
    <name type="scientific">candidate division WOR-1 bacterium RIFOXYB2_FULL_36_35</name>
    <dbReference type="NCBI Taxonomy" id="1802578"/>
    <lineage>
        <taxon>Bacteria</taxon>
        <taxon>Bacillati</taxon>
        <taxon>Saganbacteria</taxon>
    </lineage>
</organism>
<dbReference type="Gene3D" id="2.160.10.10">
    <property type="entry name" value="Hexapeptide repeat proteins"/>
    <property type="match status" value="1"/>
</dbReference>
<evidence type="ECO:0000313" key="3">
    <source>
        <dbReference type="Proteomes" id="UP000177905"/>
    </source>
</evidence>
<dbReference type="AlphaFoldDB" id="A0A1F4S4B8"/>
<proteinExistence type="predicted"/>
<accession>A0A1F4S4B8</accession>
<feature type="domain" description="Nucleotidyl transferase" evidence="1">
    <location>
        <begin position="38"/>
        <end position="237"/>
    </location>
</feature>
<dbReference type="InterPro" id="IPR005835">
    <property type="entry name" value="NTP_transferase_dom"/>
</dbReference>
<name>A0A1F4S4B8_UNCSA</name>
<dbReference type="Gene3D" id="3.90.550.10">
    <property type="entry name" value="Spore Coat Polysaccharide Biosynthesis Protein SpsA, Chain A"/>
    <property type="match status" value="1"/>
</dbReference>
<comment type="caution">
    <text evidence="2">The sequence shown here is derived from an EMBL/GenBank/DDBJ whole genome shotgun (WGS) entry which is preliminary data.</text>
</comment>
<dbReference type="PANTHER" id="PTHR22572">
    <property type="entry name" value="SUGAR-1-PHOSPHATE GUANYL TRANSFERASE"/>
    <property type="match status" value="1"/>
</dbReference>
<dbReference type="InterPro" id="IPR029044">
    <property type="entry name" value="Nucleotide-diphossugar_trans"/>
</dbReference>
<gene>
    <name evidence="2" type="ORF">A2290_03305</name>
</gene>
<dbReference type="Proteomes" id="UP000177905">
    <property type="component" value="Unassembled WGS sequence"/>
</dbReference>
<dbReference type="SUPFAM" id="SSF53448">
    <property type="entry name" value="Nucleotide-diphospho-sugar transferases"/>
    <property type="match status" value="1"/>
</dbReference>
<protein>
    <recommendedName>
        <fullName evidence="1">Nucleotidyl transferase domain-containing protein</fullName>
    </recommendedName>
</protein>
<evidence type="ECO:0000259" key="1">
    <source>
        <dbReference type="Pfam" id="PF00483"/>
    </source>
</evidence>
<dbReference type="SUPFAM" id="SSF51161">
    <property type="entry name" value="Trimeric LpxA-like enzymes"/>
    <property type="match status" value="1"/>
</dbReference>
<dbReference type="Pfam" id="PF00483">
    <property type="entry name" value="NTP_transferase"/>
    <property type="match status" value="1"/>
</dbReference>
<dbReference type="EMBL" id="MEUA01000023">
    <property type="protein sequence ID" value="OGC15282.1"/>
    <property type="molecule type" value="Genomic_DNA"/>
</dbReference>